<protein>
    <submittedName>
        <fullName evidence="1">Uncharacterized protein</fullName>
    </submittedName>
</protein>
<reference evidence="1" key="2">
    <citation type="journal article" date="2015" name="Data Brief">
        <title>Shoot transcriptome of the giant reed, Arundo donax.</title>
        <authorList>
            <person name="Barrero R.A."/>
            <person name="Guerrero F.D."/>
            <person name="Moolhuijzen P."/>
            <person name="Goolsby J.A."/>
            <person name="Tidwell J."/>
            <person name="Bellgard S.E."/>
            <person name="Bellgard M.I."/>
        </authorList>
    </citation>
    <scope>NUCLEOTIDE SEQUENCE</scope>
    <source>
        <tissue evidence="1">Shoot tissue taken approximately 20 cm above the soil surface</tissue>
    </source>
</reference>
<dbReference type="EMBL" id="GBRH01161666">
    <property type="protein sequence ID" value="JAE36230.1"/>
    <property type="molecule type" value="Transcribed_RNA"/>
</dbReference>
<organism evidence="1">
    <name type="scientific">Arundo donax</name>
    <name type="common">Giant reed</name>
    <name type="synonym">Donax arundinaceus</name>
    <dbReference type="NCBI Taxonomy" id="35708"/>
    <lineage>
        <taxon>Eukaryota</taxon>
        <taxon>Viridiplantae</taxon>
        <taxon>Streptophyta</taxon>
        <taxon>Embryophyta</taxon>
        <taxon>Tracheophyta</taxon>
        <taxon>Spermatophyta</taxon>
        <taxon>Magnoliopsida</taxon>
        <taxon>Liliopsida</taxon>
        <taxon>Poales</taxon>
        <taxon>Poaceae</taxon>
        <taxon>PACMAD clade</taxon>
        <taxon>Arundinoideae</taxon>
        <taxon>Arundineae</taxon>
        <taxon>Arundo</taxon>
    </lineage>
</organism>
<accession>A0A0A9HGF1</accession>
<reference evidence="1" key="1">
    <citation type="submission" date="2014-09" db="EMBL/GenBank/DDBJ databases">
        <authorList>
            <person name="Magalhaes I.L.F."/>
            <person name="Oliveira U."/>
            <person name="Santos F.R."/>
            <person name="Vidigal T.H.D.A."/>
            <person name="Brescovit A.D."/>
            <person name="Santos A.J."/>
        </authorList>
    </citation>
    <scope>NUCLEOTIDE SEQUENCE</scope>
    <source>
        <tissue evidence="1">Shoot tissue taken approximately 20 cm above the soil surface</tissue>
    </source>
</reference>
<evidence type="ECO:0000313" key="1">
    <source>
        <dbReference type="EMBL" id="JAE36230.1"/>
    </source>
</evidence>
<proteinExistence type="predicted"/>
<dbReference type="AlphaFoldDB" id="A0A0A9HGF1"/>
<sequence>MSGRGYTRTRKPTSARLLLKVCLLLESS</sequence>
<name>A0A0A9HGF1_ARUDO</name>